<evidence type="ECO:0000313" key="3">
    <source>
        <dbReference type="EMBL" id="GCF92418.1"/>
    </source>
</evidence>
<dbReference type="InterPro" id="IPR020556">
    <property type="entry name" value="Amidase_CS"/>
</dbReference>
<dbReference type="InterPro" id="IPR036928">
    <property type="entry name" value="AS_sf"/>
</dbReference>
<dbReference type="PANTHER" id="PTHR11895">
    <property type="entry name" value="TRANSAMIDASE"/>
    <property type="match status" value="1"/>
</dbReference>
<dbReference type="NCBIfam" id="NF005099">
    <property type="entry name" value="PRK06529.1"/>
    <property type="match status" value="1"/>
</dbReference>
<keyword evidence="4" id="KW-1185">Reference proteome</keyword>
<reference evidence="4" key="1">
    <citation type="submission" date="2019-02" db="EMBL/GenBank/DDBJ databases">
        <title>Draft genome sequence of Enterococcus sp. Gos25-1.</title>
        <authorList>
            <person name="Tanaka N."/>
            <person name="Shiwa Y."/>
            <person name="Fujita N."/>
        </authorList>
    </citation>
    <scope>NUCLEOTIDE SEQUENCE [LARGE SCALE GENOMIC DNA]</scope>
    <source>
        <strain evidence="4">Gos25-1</strain>
    </source>
</reference>
<proteinExistence type="inferred from homology"/>
<dbReference type="Gene3D" id="3.90.1300.10">
    <property type="entry name" value="Amidase signature (AS) domain"/>
    <property type="match status" value="1"/>
</dbReference>
<evidence type="ECO:0000259" key="2">
    <source>
        <dbReference type="Pfam" id="PF01425"/>
    </source>
</evidence>
<comment type="similarity">
    <text evidence="1">Belongs to the amidase family.</text>
</comment>
<dbReference type="PROSITE" id="PS00571">
    <property type="entry name" value="AMIDASES"/>
    <property type="match status" value="1"/>
</dbReference>
<feature type="domain" description="Amidase" evidence="2">
    <location>
        <begin position="21"/>
        <end position="467"/>
    </location>
</feature>
<dbReference type="SUPFAM" id="SSF75304">
    <property type="entry name" value="Amidase signature (AS) enzymes"/>
    <property type="match status" value="1"/>
</dbReference>
<dbReference type="InterPro" id="IPR023631">
    <property type="entry name" value="Amidase_dom"/>
</dbReference>
<evidence type="ECO:0000313" key="4">
    <source>
        <dbReference type="Proteomes" id="UP000290567"/>
    </source>
</evidence>
<sequence length="487" mass="53599">MIKDATYWVDKLKNREIHFTELLDQMIGKIAEKNASLNSLVSYDRESAIDHYHSVQDISERPFAGLPIPLKMLEQNKAGWLATNGSKLLENRRASQTSNFVKRLERVGFIPFGQTNAPEFGFKNITDSHLYGPAANPWDLTRTPGGSSGGAAAAVAAGIFPIACASDGGGSIRIPAAFTGLIGLKPSRGVMPLGPSNWRNWQGASVDFVLTCSMRDTIAAFFSLRGLDAAAPYHVSPNEWVYDRPAEKERLKIAYCLDSPISNSVSQEVKQAFEEVLSFLTNAGHDIFPIDYPVDGEELIRSYYQMNGAETAAMFDSMSQTLGRPITKQEVEPLTWAVAQYGSKLSAHTYVLNMQLWDRAAVTMEELFSEVDLFLSPTTTQVAPKITEIILTDSMITTLLNLEKLSLSEAEKALINSMNQMLEVTPYTQLANLTGQPAISLPTSLSQEGLPIGIQFVASKGREDLLLQVGKIFEEAGRFQLPRAYTK</sequence>
<dbReference type="Pfam" id="PF01425">
    <property type="entry name" value="Amidase"/>
    <property type="match status" value="1"/>
</dbReference>
<dbReference type="PANTHER" id="PTHR11895:SF7">
    <property type="entry name" value="GLUTAMYL-TRNA(GLN) AMIDOTRANSFERASE SUBUNIT A, MITOCHONDRIAL"/>
    <property type="match status" value="1"/>
</dbReference>
<dbReference type="Proteomes" id="UP000290567">
    <property type="component" value="Unassembled WGS sequence"/>
</dbReference>
<comment type="caution">
    <text evidence="3">The sequence shown here is derived from an EMBL/GenBank/DDBJ whole genome shotgun (WGS) entry which is preliminary data.</text>
</comment>
<dbReference type="AlphaFoldDB" id="A0A4P5P8Z2"/>
<protein>
    <submittedName>
        <fullName evidence="3">Glutamyl-tRNA(Gln) amidotransferase</fullName>
    </submittedName>
</protein>
<evidence type="ECO:0000256" key="1">
    <source>
        <dbReference type="ARBA" id="ARBA00009199"/>
    </source>
</evidence>
<dbReference type="EMBL" id="BJCC01000002">
    <property type="protein sequence ID" value="GCF92418.1"/>
    <property type="molecule type" value="Genomic_DNA"/>
</dbReference>
<accession>A0A4P5P8Z2</accession>
<gene>
    <name evidence="3" type="ORF">NRIC_03090</name>
</gene>
<organism evidence="3 4">
    <name type="scientific">Enterococcus florum</name>
    <dbReference type="NCBI Taxonomy" id="2480627"/>
    <lineage>
        <taxon>Bacteria</taxon>
        <taxon>Bacillati</taxon>
        <taxon>Bacillota</taxon>
        <taxon>Bacilli</taxon>
        <taxon>Lactobacillales</taxon>
        <taxon>Enterococcaceae</taxon>
        <taxon>Enterococcus</taxon>
    </lineage>
</organism>
<dbReference type="GO" id="GO:0016740">
    <property type="term" value="F:transferase activity"/>
    <property type="evidence" value="ECO:0007669"/>
    <property type="project" value="UniProtKB-KW"/>
</dbReference>
<dbReference type="OrthoDB" id="9811471at2"/>
<name>A0A4P5P8Z2_9ENTE</name>
<dbReference type="InterPro" id="IPR000120">
    <property type="entry name" value="Amidase"/>
</dbReference>
<keyword evidence="3" id="KW-0808">Transferase</keyword>